<name>A0A644ULG4_9ZZZZ</name>
<dbReference type="InterPro" id="IPR016181">
    <property type="entry name" value="Acyl_CoA_acyltransferase"/>
</dbReference>
<sequence>MIEIENASSLIEQFEKIYKRKVYRFPFNFIGKKEFALLMVKCNNTYISLPYLSQGIVETNPPKFDFQTLSNNWQIRDTIAHSDFIYSDKVNFEIDLQQGYFYTSDIRRKIRKAQLNGVIIKQGVDKNLINDFYKVYTKRMHQKGVPAIYKRQIIRKINSNSTILFVAYKDNKPIGSASIDKITDFYFENNIFATLSSENKNYTSYLLHYSMINYCKENNAKTYSFGRCTKDSSVYNFKKHFKAKEIPLYWSSSHKTTSIRNNKWFFSLWKCLPYRLTILLGGLIHERIY</sequence>
<evidence type="ECO:0008006" key="2">
    <source>
        <dbReference type="Google" id="ProtNLM"/>
    </source>
</evidence>
<gene>
    <name evidence="1" type="ORF">SDC9_25690</name>
</gene>
<proteinExistence type="predicted"/>
<dbReference type="SUPFAM" id="SSF55729">
    <property type="entry name" value="Acyl-CoA N-acyltransferases (Nat)"/>
    <property type="match status" value="1"/>
</dbReference>
<reference evidence="1" key="1">
    <citation type="submission" date="2019-08" db="EMBL/GenBank/DDBJ databases">
        <authorList>
            <person name="Kucharzyk K."/>
            <person name="Murdoch R.W."/>
            <person name="Higgins S."/>
            <person name="Loffler F."/>
        </authorList>
    </citation>
    <scope>NUCLEOTIDE SEQUENCE</scope>
</reference>
<dbReference type="AlphaFoldDB" id="A0A644ULG4"/>
<evidence type="ECO:0000313" key="1">
    <source>
        <dbReference type="EMBL" id="MPL79804.1"/>
    </source>
</evidence>
<dbReference type="EMBL" id="VSSQ01000130">
    <property type="protein sequence ID" value="MPL79804.1"/>
    <property type="molecule type" value="Genomic_DNA"/>
</dbReference>
<protein>
    <recommendedName>
        <fullName evidence="2">BioF2-like acetyltransferase domain-containing protein</fullName>
    </recommendedName>
</protein>
<accession>A0A644ULG4</accession>
<comment type="caution">
    <text evidence="1">The sequence shown here is derived from an EMBL/GenBank/DDBJ whole genome shotgun (WGS) entry which is preliminary data.</text>
</comment>
<dbReference type="Gene3D" id="3.40.630.30">
    <property type="match status" value="1"/>
</dbReference>
<organism evidence="1">
    <name type="scientific">bioreactor metagenome</name>
    <dbReference type="NCBI Taxonomy" id="1076179"/>
    <lineage>
        <taxon>unclassified sequences</taxon>
        <taxon>metagenomes</taxon>
        <taxon>ecological metagenomes</taxon>
    </lineage>
</organism>